<dbReference type="AlphaFoldDB" id="A0A7V7GKA1"/>
<comment type="caution">
    <text evidence="1">The sequence shown here is derived from an EMBL/GenBank/DDBJ whole genome shotgun (WGS) entry which is preliminary data.</text>
</comment>
<reference evidence="1 2" key="1">
    <citation type="submission" date="2018-07" db="EMBL/GenBank/DDBJ databases">
        <title>High quality draft genome sequencing of Enterococcus faecium exhibiting probiotic potential isolated from mucus of freshwater fish.</title>
        <authorList>
            <person name="El-Jeni R."/>
            <person name="Ghedira K."/>
            <person name="Abdelhak S."/>
            <person name="El-Bour M."/>
            <person name="Bouhaouala-Zahar B."/>
        </authorList>
    </citation>
    <scope>NUCLEOTIDE SEQUENCE [LARGE SCALE GENOMIC DNA]</scope>
    <source>
        <strain evidence="1 2">R.A73</strain>
    </source>
</reference>
<accession>A0A7V7GKA1</accession>
<dbReference type="EMBL" id="QOVC01000016">
    <property type="protein sequence ID" value="KAA0686050.1"/>
    <property type="molecule type" value="Genomic_DNA"/>
</dbReference>
<evidence type="ECO:0000313" key="2">
    <source>
        <dbReference type="Proteomes" id="UP000448762"/>
    </source>
</evidence>
<evidence type="ECO:0000313" key="1">
    <source>
        <dbReference type="EMBL" id="KAA0686050.1"/>
    </source>
</evidence>
<sequence>MTFKTKIINNIKSPLVVIISAIFATFIFSFGKLFLNDNSYHQVIWVIDTSIYSYLFGLIFDFIAEYINKFRTIVEFSFYNAKQESNTLILKNDQEYKTVSLQINIRGCGYNLKNDFRIYEPNGMTLQITNSPNFISTSNGSYYELDLLKLIGLGTEKKVKPDLNIERSVEFQVTLDSYDSSYKDNLKIDIKRKNFFRSILLLSVKQKKMTIKC</sequence>
<protein>
    <submittedName>
        <fullName evidence="1">Uncharacterized protein</fullName>
    </submittedName>
</protein>
<gene>
    <name evidence="1" type="ORF">DTX73_14345</name>
</gene>
<name>A0A7V7GKA1_ENTFC</name>
<dbReference type="RefSeq" id="WP_096573260.1">
    <property type="nucleotide sequence ID" value="NZ_BTRW01000021.1"/>
</dbReference>
<organism evidence="1 2">
    <name type="scientific">Enterococcus faecium</name>
    <name type="common">Streptococcus faecium</name>
    <dbReference type="NCBI Taxonomy" id="1352"/>
    <lineage>
        <taxon>Bacteria</taxon>
        <taxon>Bacillati</taxon>
        <taxon>Bacillota</taxon>
        <taxon>Bacilli</taxon>
        <taxon>Lactobacillales</taxon>
        <taxon>Enterococcaceae</taxon>
        <taxon>Enterococcus</taxon>
    </lineage>
</organism>
<proteinExistence type="predicted"/>
<dbReference type="Proteomes" id="UP000448762">
    <property type="component" value="Unassembled WGS sequence"/>
</dbReference>